<proteinExistence type="inferred from homology"/>
<gene>
    <name evidence="5" type="primary">sepF</name>
    <name evidence="6" type="ORF">FC34_GL000220</name>
</gene>
<accession>A0A0R2AYU2</accession>
<organism evidence="6 7">
    <name type="scientific">Lacticaseibacillus brantae DSM 23927</name>
    <dbReference type="NCBI Taxonomy" id="1423727"/>
    <lineage>
        <taxon>Bacteria</taxon>
        <taxon>Bacillati</taxon>
        <taxon>Bacillota</taxon>
        <taxon>Bacilli</taxon>
        <taxon>Lactobacillales</taxon>
        <taxon>Lactobacillaceae</taxon>
        <taxon>Lacticaseibacillus</taxon>
    </lineage>
</organism>
<dbReference type="PANTHER" id="PTHR35798">
    <property type="entry name" value="CELL DIVISION PROTEIN SEPF"/>
    <property type="match status" value="1"/>
</dbReference>
<evidence type="ECO:0000313" key="6">
    <source>
        <dbReference type="EMBL" id="KRM72513.1"/>
    </source>
</evidence>
<dbReference type="GO" id="GO:0000917">
    <property type="term" value="P:division septum assembly"/>
    <property type="evidence" value="ECO:0007669"/>
    <property type="project" value="UniProtKB-KW"/>
</dbReference>
<dbReference type="HAMAP" id="MF_01197">
    <property type="entry name" value="SepF"/>
    <property type="match status" value="1"/>
</dbReference>
<comment type="subunit">
    <text evidence="5">Homodimer. Interacts with FtsZ.</text>
</comment>
<comment type="caution">
    <text evidence="6">The sequence shown here is derived from an EMBL/GenBank/DDBJ whole genome shotgun (WGS) entry which is preliminary data.</text>
</comment>
<dbReference type="Proteomes" id="UP000051672">
    <property type="component" value="Unassembled WGS sequence"/>
</dbReference>
<dbReference type="Pfam" id="PF04472">
    <property type="entry name" value="SepF"/>
    <property type="match status" value="1"/>
</dbReference>
<dbReference type="GO" id="GO:0043093">
    <property type="term" value="P:FtsZ-dependent cytokinesis"/>
    <property type="evidence" value="ECO:0007669"/>
    <property type="project" value="UniProtKB-UniRule"/>
</dbReference>
<comment type="similarity">
    <text evidence="5">Belongs to the SepF family.</text>
</comment>
<evidence type="ECO:0000256" key="3">
    <source>
        <dbReference type="ARBA" id="ARBA00023306"/>
    </source>
</evidence>
<dbReference type="OrthoDB" id="9815206at2"/>
<protein>
    <recommendedName>
        <fullName evidence="5">Cell division protein SepF</fullName>
    </recommendedName>
</protein>
<comment type="subcellular location">
    <subcellularLocation>
        <location evidence="5">Cytoplasm</location>
    </subcellularLocation>
    <text evidence="5">Localizes to the division site, in a FtsZ-dependent manner.</text>
</comment>
<sequence length="150" mass="16462">MAFEKLGSTFNRFFGMDEEPESYEEALETETPVSSGQPADNFQRNAKVISMTNPTGKPAKIVVYEPRLYSDANEIGKHLLNNHAVVVNFDRIGNDDAKRIVDFLNGTVFAISGNMKRIGAAIFLVTPANFEIDGDLANIIGTDAFDDIAD</sequence>
<keyword evidence="7" id="KW-1185">Reference proteome</keyword>
<dbReference type="InterPro" id="IPR038594">
    <property type="entry name" value="SepF-like_sf"/>
</dbReference>
<name>A0A0R2AYU2_9LACO</name>
<dbReference type="PANTHER" id="PTHR35798:SF1">
    <property type="entry name" value="CELL DIVISION PROTEIN SEPF"/>
    <property type="match status" value="1"/>
</dbReference>
<comment type="function">
    <text evidence="4 5">Cell division protein that is part of the divisome complex and is recruited early to the Z-ring. Probably stimulates Z-ring formation, perhaps through the cross-linking of FtsZ protofilaments. Its function overlaps with FtsA.</text>
</comment>
<evidence type="ECO:0000313" key="7">
    <source>
        <dbReference type="Proteomes" id="UP000051672"/>
    </source>
</evidence>
<keyword evidence="3 5" id="KW-0131">Cell cycle</keyword>
<dbReference type="GO" id="GO:0005737">
    <property type="term" value="C:cytoplasm"/>
    <property type="evidence" value="ECO:0007669"/>
    <property type="project" value="UniProtKB-SubCell"/>
</dbReference>
<evidence type="ECO:0000256" key="1">
    <source>
        <dbReference type="ARBA" id="ARBA00022618"/>
    </source>
</evidence>
<keyword evidence="5" id="KW-0963">Cytoplasm</keyword>
<dbReference type="InterPro" id="IPR023052">
    <property type="entry name" value="Cell_div_SepF"/>
</dbReference>
<dbReference type="PATRIC" id="fig|1423727.3.peg.221"/>
<dbReference type="InterPro" id="IPR007561">
    <property type="entry name" value="Cell_div_SepF/SepF-rel"/>
</dbReference>
<evidence type="ECO:0000256" key="2">
    <source>
        <dbReference type="ARBA" id="ARBA00023210"/>
    </source>
</evidence>
<dbReference type="AlphaFoldDB" id="A0A0R2AYU2"/>
<dbReference type="STRING" id="1423727.FC34_GL000220"/>
<evidence type="ECO:0000256" key="5">
    <source>
        <dbReference type="HAMAP-Rule" id="MF_01197"/>
    </source>
</evidence>
<keyword evidence="2 5" id="KW-0717">Septation</keyword>
<dbReference type="Gene3D" id="3.30.110.150">
    <property type="entry name" value="SepF-like protein"/>
    <property type="match status" value="1"/>
</dbReference>
<keyword evidence="1 5" id="KW-0132">Cell division</keyword>
<dbReference type="EMBL" id="AYZQ01000001">
    <property type="protein sequence ID" value="KRM72513.1"/>
    <property type="molecule type" value="Genomic_DNA"/>
</dbReference>
<evidence type="ECO:0000256" key="4">
    <source>
        <dbReference type="ARBA" id="ARBA00044936"/>
    </source>
</evidence>
<dbReference type="RefSeq" id="WP_057893538.1">
    <property type="nucleotide sequence ID" value="NZ_AYZQ01000001.1"/>
</dbReference>
<reference evidence="6 7" key="1">
    <citation type="journal article" date="2015" name="Genome Announc.">
        <title>Expanding the biotechnology potential of lactobacilli through comparative genomics of 213 strains and associated genera.</title>
        <authorList>
            <person name="Sun Z."/>
            <person name="Harris H.M."/>
            <person name="McCann A."/>
            <person name="Guo C."/>
            <person name="Argimon S."/>
            <person name="Zhang W."/>
            <person name="Yang X."/>
            <person name="Jeffery I.B."/>
            <person name="Cooney J.C."/>
            <person name="Kagawa T.F."/>
            <person name="Liu W."/>
            <person name="Song Y."/>
            <person name="Salvetti E."/>
            <person name="Wrobel A."/>
            <person name="Rasinkangas P."/>
            <person name="Parkhill J."/>
            <person name="Rea M.C."/>
            <person name="O'Sullivan O."/>
            <person name="Ritari J."/>
            <person name="Douillard F.P."/>
            <person name="Paul Ross R."/>
            <person name="Yang R."/>
            <person name="Briner A.E."/>
            <person name="Felis G.E."/>
            <person name="de Vos W.M."/>
            <person name="Barrangou R."/>
            <person name="Klaenhammer T.R."/>
            <person name="Caufield P.W."/>
            <person name="Cui Y."/>
            <person name="Zhang H."/>
            <person name="O'Toole P.W."/>
        </authorList>
    </citation>
    <scope>NUCLEOTIDE SEQUENCE [LARGE SCALE GENOMIC DNA]</scope>
    <source>
        <strain evidence="6 7">DSM 23927</strain>
    </source>
</reference>